<name>A0A9J6FM85_HAELO</name>
<gene>
    <name evidence="1" type="ORF">HPB48_005931</name>
</gene>
<dbReference type="EMBL" id="JABSTR010000002">
    <property type="protein sequence ID" value="KAH9363536.1"/>
    <property type="molecule type" value="Genomic_DNA"/>
</dbReference>
<dbReference type="AlphaFoldDB" id="A0A9J6FM85"/>
<organism evidence="1 2">
    <name type="scientific">Haemaphysalis longicornis</name>
    <name type="common">Bush tick</name>
    <dbReference type="NCBI Taxonomy" id="44386"/>
    <lineage>
        <taxon>Eukaryota</taxon>
        <taxon>Metazoa</taxon>
        <taxon>Ecdysozoa</taxon>
        <taxon>Arthropoda</taxon>
        <taxon>Chelicerata</taxon>
        <taxon>Arachnida</taxon>
        <taxon>Acari</taxon>
        <taxon>Parasitiformes</taxon>
        <taxon>Ixodida</taxon>
        <taxon>Ixodoidea</taxon>
        <taxon>Ixodidae</taxon>
        <taxon>Haemaphysalinae</taxon>
        <taxon>Haemaphysalis</taxon>
    </lineage>
</organism>
<accession>A0A9J6FM85</accession>
<protein>
    <submittedName>
        <fullName evidence="1">Uncharacterized protein</fullName>
    </submittedName>
</protein>
<reference evidence="1 2" key="1">
    <citation type="journal article" date="2020" name="Cell">
        <title>Large-Scale Comparative Analyses of Tick Genomes Elucidate Their Genetic Diversity and Vector Capacities.</title>
        <authorList>
            <consortium name="Tick Genome and Microbiome Consortium (TIGMIC)"/>
            <person name="Jia N."/>
            <person name="Wang J."/>
            <person name="Shi W."/>
            <person name="Du L."/>
            <person name="Sun Y."/>
            <person name="Zhan W."/>
            <person name="Jiang J.F."/>
            <person name="Wang Q."/>
            <person name="Zhang B."/>
            <person name="Ji P."/>
            <person name="Bell-Sakyi L."/>
            <person name="Cui X.M."/>
            <person name="Yuan T.T."/>
            <person name="Jiang B.G."/>
            <person name="Yang W.F."/>
            <person name="Lam T.T."/>
            <person name="Chang Q.C."/>
            <person name="Ding S.J."/>
            <person name="Wang X.J."/>
            <person name="Zhu J.G."/>
            <person name="Ruan X.D."/>
            <person name="Zhao L."/>
            <person name="Wei J.T."/>
            <person name="Ye R.Z."/>
            <person name="Que T.C."/>
            <person name="Du C.H."/>
            <person name="Zhou Y.H."/>
            <person name="Cheng J.X."/>
            <person name="Dai P.F."/>
            <person name="Guo W.B."/>
            <person name="Han X.H."/>
            <person name="Huang E.J."/>
            <person name="Li L.F."/>
            <person name="Wei W."/>
            <person name="Gao Y.C."/>
            <person name="Liu J.Z."/>
            <person name="Shao H.Z."/>
            <person name="Wang X."/>
            <person name="Wang C.C."/>
            <person name="Yang T.C."/>
            <person name="Huo Q.B."/>
            <person name="Li W."/>
            <person name="Chen H.Y."/>
            <person name="Chen S.E."/>
            <person name="Zhou L.G."/>
            <person name="Ni X.B."/>
            <person name="Tian J.H."/>
            <person name="Sheng Y."/>
            <person name="Liu T."/>
            <person name="Pan Y.S."/>
            <person name="Xia L.Y."/>
            <person name="Li J."/>
            <person name="Zhao F."/>
            <person name="Cao W.C."/>
        </authorList>
    </citation>
    <scope>NUCLEOTIDE SEQUENCE [LARGE SCALE GENOMIC DNA]</scope>
    <source>
        <strain evidence="1">HaeL-2018</strain>
    </source>
</reference>
<proteinExistence type="predicted"/>
<evidence type="ECO:0000313" key="1">
    <source>
        <dbReference type="EMBL" id="KAH9363536.1"/>
    </source>
</evidence>
<evidence type="ECO:0000313" key="2">
    <source>
        <dbReference type="Proteomes" id="UP000821853"/>
    </source>
</evidence>
<dbReference type="VEuPathDB" id="VectorBase:HLOH_048583"/>
<comment type="caution">
    <text evidence="1">The sequence shown here is derived from an EMBL/GenBank/DDBJ whole genome shotgun (WGS) entry which is preliminary data.</text>
</comment>
<sequence>MSFLRGSVSGHSRCQPEWLLRFGVAAYFMGDPARGLRLRLRGALQHSGLGSRALAVVEFTSSLSSKASAQTSHFQSLGALFKITQPILLRPCRVFAAVALLCCFRPDDVRCWAASTARAASSRGGADGGGTSVGDGGSCQNEEVSDCVSKLDLLSQNKSLAFATSEPELRRICELVRQIS</sequence>
<keyword evidence="2" id="KW-1185">Reference proteome</keyword>
<dbReference type="Proteomes" id="UP000821853">
    <property type="component" value="Chromosome 10"/>
</dbReference>